<reference evidence="1" key="2">
    <citation type="submission" date="2020-09" db="EMBL/GenBank/DDBJ databases">
        <authorList>
            <person name="Sun Q."/>
            <person name="Zhou Y."/>
        </authorList>
    </citation>
    <scope>NUCLEOTIDE SEQUENCE</scope>
    <source>
        <strain evidence="1">CGMCC 1.15447</strain>
    </source>
</reference>
<evidence type="ECO:0000313" key="2">
    <source>
        <dbReference type="Proteomes" id="UP000648801"/>
    </source>
</evidence>
<keyword evidence="2" id="KW-1185">Reference proteome</keyword>
<dbReference type="AlphaFoldDB" id="A0A916RMV8"/>
<accession>A0A916RMV8</accession>
<comment type="caution">
    <text evidence="1">The sequence shown here is derived from an EMBL/GenBank/DDBJ whole genome shotgun (WGS) entry which is preliminary data.</text>
</comment>
<evidence type="ECO:0000313" key="1">
    <source>
        <dbReference type="EMBL" id="GGA63103.1"/>
    </source>
</evidence>
<reference evidence="1" key="1">
    <citation type="journal article" date="2014" name="Int. J. Syst. Evol. Microbiol.">
        <title>Complete genome sequence of Corynebacterium casei LMG S-19264T (=DSM 44701T), isolated from a smear-ripened cheese.</title>
        <authorList>
            <consortium name="US DOE Joint Genome Institute (JGI-PGF)"/>
            <person name="Walter F."/>
            <person name="Albersmeier A."/>
            <person name="Kalinowski J."/>
            <person name="Ruckert C."/>
        </authorList>
    </citation>
    <scope>NUCLEOTIDE SEQUENCE</scope>
    <source>
        <strain evidence="1">CGMCC 1.15447</strain>
    </source>
</reference>
<dbReference type="EMBL" id="BMJB01000001">
    <property type="protein sequence ID" value="GGA63103.1"/>
    <property type="molecule type" value="Genomic_DNA"/>
</dbReference>
<sequence>MIDQILKDAIEHPHIFLWCGTPDETKINKWIPPNGVQVPLDLRKLWIATGGGEMFESETLLSPFAVNPEYDINARNEFYWTSGVDKTLLVFHCGTWISAIRDSAPHFVSFKEDEMENKLQFESVSAWYSQTLRREYANRYGLKD</sequence>
<name>A0A916RMV8_9BACT</name>
<dbReference type="RefSeq" id="WP_188758470.1">
    <property type="nucleotide sequence ID" value="NZ_BMJB01000001.1"/>
</dbReference>
<organism evidence="1 2">
    <name type="scientific">Edaphobacter acidisoli</name>
    <dbReference type="NCBI Taxonomy" id="2040573"/>
    <lineage>
        <taxon>Bacteria</taxon>
        <taxon>Pseudomonadati</taxon>
        <taxon>Acidobacteriota</taxon>
        <taxon>Terriglobia</taxon>
        <taxon>Terriglobales</taxon>
        <taxon>Acidobacteriaceae</taxon>
        <taxon>Edaphobacter</taxon>
    </lineage>
</organism>
<proteinExistence type="predicted"/>
<gene>
    <name evidence="1" type="ORF">GCM10011507_13420</name>
</gene>
<dbReference type="Proteomes" id="UP000648801">
    <property type="component" value="Unassembled WGS sequence"/>
</dbReference>
<protein>
    <submittedName>
        <fullName evidence="1">Uncharacterized protein</fullName>
    </submittedName>
</protein>